<proteinExistence type="predicted"/>
<organism evidence="1 2">
    <name type="scientific">Streptodolium elevatio</name>
    <dbReference type="NCBI Taxonomy" id="3157996"/>
    <lineage>
        <taxon>Bacteria</taxon>
        <taxon>Bacillati</taxon>
        <taxon>Actinomycetota</taxon>
        <taxon>Actinomycetes</taxon>
        <taxon>Kitasatosporales</taxon>
        <taxon>Streptomycetaceae</taxon>
        <taxon>Streptodolium</taxon>
    </lineage>
</organism>
<name>A0ABV3DVQ5_9ACTN</name>
<keyword evidence="2" id="KW-1185">Reference proteome</keyword>
<reference evidence="1 2" key="1">
    <citation type="submission" date="2024-06" db="EMBL/GenBank/DDBJ databases">
        <title>The Natural Products Discovery Center: Release of the First 8490 Sequenced Strains for Exploring Actinobacteria Biosynthetic Diversity.</title>
        <authorList>
            <person name="Kalkreuter E."/>
            <person name="Kautsar S.A."/>
            <person name="Yang D."/>
            <person name="Bader C.D."/>
            <person name="Teijaro C.N."/>
            <person name="Fluegel L."/>
            <person name="Davis C.M."/>
            <person name="Simpson J.R."/>
            <person name="Lauterbach L."/>
            <person name="Steele A.D."/>
            <person name="Gui C."/>
            <person name="Meng S."/>
            <person name="Li G."/>
            <person name="Viehrig K."/>
            <person name="Ye F."/>
            <person name="Su P."/>
            <person name="Kiefer A.F."/>
            <person name="Nichols A."/>
            <person name="Cepeda A.J."/>
            <person name="Yan W."/>
            <person name="Fan B."/>
            <person name="Jiang Y."/>
            <person name="Adhikari A."/>
            <person name="Zheng C.-J."/>
            <person name="Schuster L."/>
            <person name="Cowan T.M."/>
            <person name="Smanski M.J."/>
            <person name="Chevrette M.G."/>
            <person name="De Carvalho L.P.S."/>
            <person name="Shen B."/>
        </authorList>
    </citation>
    <scope>NUCLEOTIDE SEQUENCE [LARGE SCALE GENOMIC DNA]</scope>
    <source>
        <strain evidence="1 2">NPDC048946</strain>
    </source>
</reference>
<evidence type="ECO:0000313" key="1">
    <source>
        <dbReference type="EMBL" id="MEU8139828.1"/>
    </source>
</evidence>
<evidence type="ECO:0000313" key="2">
    <source>
        <dbReference type="Proteomes" id="UP001551482"/>
    </source>
</evidence>
<dbReference type="Proteomes" id="UP001551482">
    <property type="component" value="Unassembled WGS sequence"/>
</dbReference>
<sequence length="210" mass="22601">MTHTPGCAGAAEDGDKAVLDAFARANIVAFAAELAERGCPAEGLIDPDAAEEDDEERAEYRLFAVHPHADLERWIAMPGVELAVVRAAGPDDPWAVECDTDRYAWPDLIAELTDQVLGPIAFGRNLALVRDELARRGLVFRDEDVSTDVDACGGGYEAFTLRAPNSAVIRLDVPNRESGPGSRIEMFVNGHGYVFEQAIESILRAAAPAP</sequence>
<dbReference type="RefSeq" id="WP_358364265.1">
    <property type="nucleotide sequence ID" value="NZ_JBEZFP010000204.1"/>
</dbReference>
<comment type="caution">
    <text evidence="1">The sequence shown here is derived from an EMBL/GenBank/DDBJ whole genome shotgun (WGS) entry which is preliminary data.</text>
</comment>
<evidence type="ECO:0008006" key="3">
    <source>
        <dbReference type="Google" id="ProtNLM"/>
    </source>
</evidence>
<gene>
    <name evidence="1" type="ORF">AB0C36_40830</name>
</gene>
<protein>
    <recommendedName>
        <fullName evidence="3">DUF2470 domain-containing protein</fullName>
    </recommendedName>
</protein>
<accession>A0ABV3DVQ5</accession>
<dbReference type="EMBL" id="JBEZFP010000204">
    <property type="protein sequence ID" value="MEU8139828.1"/>
    <property type="molecule type" value="Genomic_DNA"/>
</dbReference>